<dbReference type="Gene3D" id="1.10.10.60">
    <property type="entry name" value="Homeodomain-like"/>
    <property type="match status" value="1"/>
</dbReference>
<reference evidence="5" key="1">
    <citation type="journal article" date="2021" name="Front. Microbiol.">
        <title>Comprehensive Comparative Genomics and Phenotyping of Methylobacterium Species.</title>
        <authorList>
            <person name="Alessa O."/>
            <person name="Ogura Y."/>
            <person name="Fujitani Y."/>
            <person name="Takami H."/>
            <person name="Hayashi T."/>
            <person name="Sahin N."/>
            <person name="Tani A."/>
        </authorList>
    </citation>
    <scope>NUCLEOTIDE SEQUENCE</scope>
    <source>
        <strain evidence="5">DSM 17168</strain>
    </source>
</reference>
<evidence type="ECO:0000256" key="2">
    <source>
        <dbReference type="ARBA" id="ARBA00023125"/>
    </source>
</evidence>
<reference evidence="5" key="2">
    <citation type="submission" date="2021-08" db="EMBL/GenBank/DDBJ databases">
        <authorList>
            <person name="Tani A."/>
            <person name="Ola A."/>
            <person name="Ogura Y."/>
            <person name="Katsura K."/>
            <person name="Hayashi T."/>
        </authorList>
    </citation>
    <scope>NUCLEOTIDE SEQUENCE</scope>
    <source>
        <strain evidence="5">DSM 17168</strain>
    </source>
</reference>
<dbReference type="SUPFAM" id="SSF46689">
    <property type="entry name" value="Homeodomain-like"/>
    <property type="match status" value="1"/>
</dbReference>
<dbReference type="PANTHER" id="PTHR46796:SF6">
    <property type="entry name" value="ARAC SUBFAMILY"/>
    <property type="match status" value="1"/>
</dbReference>
<dbReference type="PROSITE" id="PS01124">
    <property type="entry name" value="HTH_ARAC_FAMILY_2"/>
    <property type="match status" value="1"/>
</dbReference>
<evidence type="ECO:0000313" key="5">
    <source>
        <dbReference type="EMBL" id="GJE02085.1"/>
    </source>
</evidence>
<dbReference type="InterPro" id="IPR050204">
    <property type="entry name" value="AraC_XylS_family_regulators"/>
</dbReference>
<protein>
    <submittedName>
        <fullName evidence="5">Transcriptional activator FeaR</fullName>
    </submittedName>
</protein>
<dbReference type="InterPro" id="IPR020449">
    <property type="entry name" value="Tscrpt_reg_AraC-type_HTH"/>
</dbReference>
<dbReference type="EMBL" id="BPQQ01000047">
    <property type="protein sequence ID" value="GJE02085.1"/>
    <property type="molecule type" value="Genomic_DNA"/>
</dbReference>
<feature type="domain" description="HTH araC/xylS-type" evidence="4">
    <location>
        <begin position="181"/>
        <end position="280"/>
    </location>
</feature>
<dbReference type="InterPro" id="IPR018060">
    <property type="entry name" value="HTH_AraC"/>
</dbReference>
<proteinExistence type="predicted"/>
<dbReference type="PRINTS" id="PR00032">
    <property type="entry name" value="HTHARAC"/>
</dbReference>
<dbReference type="PROSITE" id="PS00041">
    <property type="entry name" value="HTH_ARAC_FAMILY_1"/>
    <property type="match status" value="1"/>
</dbReference>
<dbReference type="InterPro" id="IPR009057">
    <property type="entry name" value="Homeodomain-like_sf"/>
</dbReference>
<evidence type="ECO:0000259" key="4">
    <source>
        <dbReference type="PROSITE" id="PS01124"/>
    </source>
</evidence>
<comment type="caution">
    <text evidence="5">The sequence shown here is derived from an EMBL/GenBank/DDBJ whole genome shotgun (WGS) entry which is preliminary data.</text>
</comment>
<gene>
    <name evidence="5" type="primary">feaR</name>
    <name evidence="5" type="ORF">GMJLKIPL_4029</name>
</gene>
<evidence type="ECO:0000256" key="1">
    <source>
        <dbReference type="ARBA" id="ARBA00023015"/>
    </source>
</evidence>
<dbReference type="InterPro" id="IPR018062">
    <property type="entry name" value="HTH_AraC-typ_CS"/>
</dbReference>
<evidence type="ECO:0000256" key="3">
    <source>
        <dbReference type="ARBA" id="ARBA00023163"/>
    </source>
</evidence>
<dbReference type="Pfam" id="PF12833">
    <property type="entry name" value="HTH_18"/>
    <property type="match status" value="1"/>
</dbReference>
<keyword evidence="2" id="KW-0238">DNA-binding</keyword>
<dbReference type="Proteomes" id="UP001055153">
    <property type="component" value="Unassembled WGS sequence"/>
</dbReference>
<accession>A0ABQ4SFV9</accession>
<evidence type="ECO:0000313" key="6">
    <source>
        <dbReference type="Proteomes" id="UP001055153"/>
    </source>
</evidence>
<keyword evidence="1" id="KW-0805">Transcription regulation</keyword>
<keyword evidence="6" id="KW-1185">Reference proteome</keyword>
<organism evidence="5 6">
    <name type="scientific">Methylobacterium isbiliense</name>
    <dbReference type="NCBI Taxonomy" id="315478"/>
    <lineage>
        <taxon>Bacteria</taxon>
        <taxon>Pseudomonadati</taxon>
        <taxon>Pseudomonadota</taxon>
        <taxon>Alphaproteobacteria</taxon>
        <taxon>Hyphomicrobiales</taxon>
        <taxon>Methylobacteriaceae</taxon>
        <taxon>Methylobacterium</taxon>
    </lineage>
</organism>
<sequence length="303" mass="32665">MSRAELTRPAAGRVGLSTFHLGEVIVGEMAAPAQRLERTEQMIARQGLDHVLMQFHESGTSRVETARHRASVAAGQVVLFDLAQPVVVEADPVSATTLLMPRALVTDGVGPIEPLHGRAFAYEADPVKQLLHTYLRGLIACGTQLAPHQLSGVSQAASKLCGAGFRPEAGAADPVEFGTHVAIRQFIQRELHSADLGVETLTARFGLSRATLYRLFAAEGGVVHYIRDRRLMQALRLLTEAGSHRRVSQVAYATGFADEKTFSRAFRRRFGMLPREARAAAPAAPPPSGDAAVLHGWIRSLAA</sequence>
<name>A0ABQ4SFV9_9HYPH</name>
<keyword evidence="3" id="KW-0804">Transcription</keyword>
<dbReference type="PANTHER" id="PTHR46796">
    <property type="entry name" value="HTH-TYPE TRANSCRIPTIONAL ACTIVATOR RHAS-RELATED"/>
    <property type="match status" value="1"/>
</dbReference>
<dbReference type="SMART" id="SM00342">
    <property type="entry name" value="HTH_ARAC"/>
    <property type="match status" value="1"/>
</dbReference>